<dbReference type="InterPro" id="IPR036163">
    <property type="entry name" value="HMA_dom_sf"/>
</dbReference>
<dbReference type="Proteomes" id="UP001449582">
    <property type="component" value="Unassembled WGS sequence"/>
</dbReference>
<dbReference type="InterPro" id="IPR006121">
    <property type="entry name" value="HMA_dom"/>
</dbReference>
<evidence type="ECO:0000313" key="2">
    <source>
        <dbReference type="EMBL" id="GAA5414921.1"/>
    </source>
</evidence>
<feature type="domain" description="HMA" evidence="1">
    <location>
        <begin position="1"/>
        <end position="67"/>
    </location>
</feature>
<reference evidence="2" key="1">
    <citation type="submission" date="2024-02" db="EMBL/GenBank/DDBJ databases">
        <title>Draft genome sequence of new strains in genus Ureaplasma.</title>
        <authorList>
            <person name="Nakajima Y."/>
            <person name="Segawa T."/>
        </authorList>
    </citation>
    <scope>NUCLEOTIDE SEQUENCE [LARGE SCALE GENOMIC DNA]</scope>
    <source>
        <strain evidence="2">OM1</strain>
    </source>
</reference>
<evidence type="ECO:0000259" key="1">
    <source>
        <dbReference type="PROSITE" id="PS50846"/>
    </source>
</evidence>
<sequence length="71" mass="7663">MKTVVFSVDELECTSCANTVLKELSKRGFNNANVDIVEKTVTVGFDETTSSVADIEKALKAAGFGFEVLED</sequence>
<evidence type="ECO:0000313" key="3">
    <source>
        <dbReference type="Proteomes" id="UP001449582"/>
    </source>
</evidence>
<dbReference type="EMBL" id="BAABQM010000004">
    <property type="protein sequence ID" value="GAA5414921.1"/>
    <property type="molecule type" value="Genomic_DNA"/>
</dbReference>
<dbReference type="CDD" id="cd00371">
    <property type="entry name" value="HMA"/>
    <property type="match status" value="1"/>
</dbReference>
<proteinExistence type="predicted"/>
<name>A0ABP9U6F8_9BACT</name>
<organism evidence="2 3">
    <name type="scientific">Ureaplasma ceti</name>
    <dbReference type="NCBI Taxonomy" id="3119530"/>
    <lineage>
        <taxon>Bacteria</taxon>
        <taxon>Bacillati</taxon>
        <taxon>Mycoplasmatota</taxon>
        <taxon>Mycoplasmoidales</taxon>
        <taxon>Mycoplasmoidaceae</taxon>
        <taxon>Ureaplasma</taxon>
    </lineage>
</organism>
<dbReference type="RefSeq" id="WP_353290081.1">
    <property type="nucleotide sequence ID" value="NZ_BAABQM010000004.1"/>
</dbReference>
<dbReference type="Pfam" id="PF00403">
    <property type="entry name" value="HMA"/>
    <property type="match status" value="1"/>
</dbReference>
<protein>
    <recommendedName>
        <fullName evidence="1">HMA domain-containing protein</fullName>
    </recommendedName>
</protein>
<dbReference type="Gene3D" id="3.30.70.100">
    <property type="match status" value="1"/>
</dbReference>
<gene>
    <name evidence="2" type="ORF">UREOM_6320</name>
</gene>
<dbReference type="SUPFAM" id="SSF55008">
    <property type="entry name" value="HMA, heavy metal-associated domain"/>
    <property type="match status" value="1"/>
</dbReference>
<comment type="caution">
    <text evidence="2">The sequence shown here is derived from an EMBL/GenBank/DDBJ whole genome shotgun (WGS) entry which is preliminary data.</text>
</comment>
<accession>A0ABP9U6F8</accession>
<keyword evidence="3" id="KW-1185">Reference proteome</keyword>
<dbReference type="PROSITE" id="PS50846">
    <property type="entry name" value="HMA_2"/>
    <property type="match status" value="1"/>
</dbReference>